<keyword evidence="5" id="KW-0548">Nucleotidyltransferase</keyword>
<dbReference type="GO" id="GO:0003723">
    <property type="term" value="F:RNA binding"/>
    <property type="evidence" value="ECO:0007669"/>
    <property type="project" value="UniProtKB-KW"/>
</dbReference>
<evidence type="ECO:0000313" key="25">
    <source>
        <dbReference type="EMBL" id="MBW0535815.1"/>
    </source>
</evidence>
<dbReference type="GO" id="GO:0015074">
    <property type="term" value="P:DNA integration"/>
    <property type="evidence" value="ECO:0007669"/>
    <property type="project" value="UniProtKB-KW"/>
</dbReference>
<keyword evidence="2" id="KW-0815">Transposition</keyword>
<dbReference type="SUPFAM" id="SSF53098">
    <property type="entry name" value="Ribonuclease H-like"/>
    <property type="match status" value="1"/>
</dbReference>
<reference evidence="25" key="1">
    <citation type="submission" date="2021-03" db="EMBL/GenBank/DDBJ databases">
        <title>Draft genome sequence of rust myrtle Austropuccinia psidii MF-1, a brazilian biotype.</title>
        <authorList>
            <person name="Quecine M.C."/>
            <person name="Pachon D.M.R."/>
            <person name="Bonatelli M.L."/>
            <person name="Correr F.H."/>
            <person name="Franceschini L.M."/>
            <person name="Leite T.F."/>
            <person name="Margarido G.R.A."/>
            <person name="Almeida C.A."/>
            <person name="Ferrarezi J.A."/>
            <person name="Labate C.A."/>
        </authorList>
    </citation>
    <scope>NUCLEOTIDE SEQUENCE</scope>
    <source>
        <strain evidence="25">MF-1</strain>
    </source>
</reference>
<evidence type="ECO:0000256" key="14">
    <source>
        <dbReference type="ARBA" id="ARBA00022884"/>
    </source>
</evidence>
<sequence length="1086" mass="122276">MNKGRVWMNWQKASYSGNLHHYVEETRKFLLKLDSVSVKMPSKILSYIILGKLAGDPKLNQAVELLTLNKEIIEKPDQILSRLQEYPIIAKPKILCLTHKKEECFAENPHLRPQKQDNKRKAPNSNPTAHFSTAQALYTNADQRLSPGQLVVDCGATHHMFHLEEVFASLSKDTVISVTTGDSSSNLIAKGTGTVNLCSNDLVLSLPNSLFVPKLNCNLVSLLKSFDKELIIKRNKESFTLITKGKEILRGNIENNLMKVDYHLPTSLKMCAEENPWHERLGNASDSVIKSMGLSLSDKSCEVCNLNKIHRLPFKDDFEQANLPLDCVHIDLVGPISPPSISGYRYFLTIVDQATSYKIICFLKNKFDAFGQFSTTKKMMETQHDRLLKRLTSDQGGEFMKSHFKQLSDECGFIHSFSPAYTPEHNGFAKRANQTILEKTWCMLNASNLPKNYWAKAVSTATLLSNYTPTPSGHNHSPYALWTKLAPRIKKLRIFGCQSFLMTPKEHREWKLSPSGAEEQQDKETIPFSVSWDAVEGQAVVDEFHMLLECALEPDNQESVDEILPVNETTSPPLTRASRIKIIGPRHPTLICSDIDQQNILSHSRRAGALLTAADETPQTFKAAISGDAKEVWSTAINKELQSMERRRVWDVVDLDPSYKLVGTTWVFKTKKDHLGEVTEHKARLCAQVFTQTAGIDFEKTYSPTGRLNSLRTLIAYAASNDLLFHQIDVKSAFLNAPLSETVYLSLSQGMKGDKRRICLRLNKAIYGLKQAPLAWDHPIWLYVHVDNRAIFGKEVEAFEAQIAGEFEIKDIGAADLMLGVKISQDKGCITLDQQHYAESLIKLYATLEEIAEFNSLRQFLDRPGIKHWQGFLHVLRYLSGSQDLGLTYGRKAQYGVSAYSDADWGNCQTTRRSVTGYLACFNQCLVIWKTRKQPTVSLSTAKAEYRSLCDLTLELLWLQQWCQECGLAHSDGPIPVHEDNQGCINTANGDSNVNGRHMKHVDIQLHFVKEAIKCGRIQLRYTPSREMLADFLTKSVPKPVLIHALDCFGVFCLGLLTATIIASAHHHCQSPLFKSDLSTPDKKNH</sequence>
<evidence type="ECO:0000256" key="11">
    <source>
        <dbReference type="ARBA" id="ARBA00022801"/>
    </source>
</evidence>
<dbReference type="InterPro" id="IPR001584">
    <property type="entry name" value="Integrase_cat-core"/>
</dbReference>
<evidence type="ECO:0000313" key="26">
    <source>
        <dbReference type="Proteomes" id="UP000765509"/>
    </source>
</evidence>
<keyword evidence="20" id="KW-0511">Multifunctional enzyme</keyword>
<comment type="catalytic activity">
    <reaction evidence="22">
        <text>DNA(n) + a 2'-deoxyribonucleoside 5'-triphosphate = DNA(n+1) + diphosphate</text>
        <dbReference type="Rhea" id="RHEA:22508"/>
        <dbReference type="Rhea" id="RHEA-COMP:17339"/>
        <dbReference type="Rhea" id="RHEA-COMP:17340"/>
        <dbReference type="ChEBI" id="CHEBI:33019"/>
        <dbReference type="ChEBI" id="CHEBI:61560"/>
        <dbReference type="ChEBI" id="CHEBI:173112"/>
        <dbReference type="EC" id="2.7.7.7"/>
    </reaction>
</comment>
<dbReference type="GO" id="GO:0004190">
    <property type="term" value="F:aspartic-type endopeptidase activity"/>
    <property type="evidence" value="ECO:0007669"/>
    <property type="project" value="UniProtKB-KW"/>
</dbReference>
<dbReference type="GO" id="GO:0005634">
    <property type="term" value="C:nucleus"/>
    <property type="evidence" value="ECO:0007669"/>
    <property type="project" value="UniProtKB-ARBA"/>
</dbReference>
<keyword evidence="14" id="KW-0694">RNA-binding</keyword>
<dbReference type="GO" id="GO:0046872">
    <property type="term" value="F:metal ion binding"/>
    <property type="evidence" value="ECO:0007669"/>
    <property type="project" value="UniProtKB-KW"/>
</dbReference>
<keyword evidence="6" id="KW-0540">Nuclease</keyword>
<evidence type="ECO:0000256" key="7">
    <source>
        <dbReference type="ARBA" id="ARBA00022723"/>
    </source>
</evidence>
<organism evidence="25 26">
    <name type="scientific">Austropuccinia psidii MF-1</name>
    <dbReference type="NCBI Taxonomy" id="1389203"/>
    <lineage>
        <taxon>Eukaryota</taxon>
        <taxon>Fungi</taxon>
        <taxon>Dikarya</taxon>
        <taxon>Basidiomycota</taxon>
        <taxon>Pucciniomycotina</taxon>
        <taxon>Pucciniomycetes</taxon>
        <taxon>Pucciniales</taxon>
        <taxon>Sphaerophragmiaceae</taxon>
        <taxon>Austropuccinia</taxon>
    </lineage>
</organism>
<keyword evidence="26" id="KW-1185">Reference proteome</keyword>
<dbReference type="InterPro" id="IPR043502">
    <property type="entry name" value="DNA/RNA_pol_sf"/>
</dbReference>
<dbReference type="GO" id="GO:0003964">
    <property type="term" value="F:RNA-directed DNA polymerase activity"/>
    <property type="evidence" value="ECO:0007669"/>
    <property type="project" value="UniProtKB-KW"/>
</dbReference>
<evidence type="ECO:0000256" key="1">
    <source>
        <dbReference type="ARBA" id="ARBA00002180"/>
    </source>
</evidence>
<keyword evidence="17" id="KW-0808">Transferase</keyword>
<comment type="function">
    <text evidence="1">The aspartyl protease (PR) mediates the proteolytic cleavages of the Gag and Gag-Pol polyproteins after assembly of the VLP.</text>
</comment>
<evidence type="ECO:0000256" key="13">
    <source>
        <dbReference type="ARBA" id="ARBA00022842"/>
    </source>
</evidence>
<dbReference type="GO" id="GO:0003887">
    <property type="term" value="F:DNA-directed DNA polymerase activity"/>
    <property type="evidence" value="ECO:0007669"/>
    <property type="project" value="UniProtKB-KW"/>
</dbReference>
<dbReference type="PANTHER" id="PTHR42648">
    <property type="entry name" value="TRANSPOSASE, PUTATIVE-RELATED"/>
    <property type="match status" value="1"/>
</dbReference>
<dbReference type="EMBL" id="AVOT02040574">
    <property type="protein sequence ID" value="MBW0535815.1"/>
    <property type="molecule type" value="Genomic_DNA"/>
</dbReference>
<evidence type="ECO:0000256" key="8">
    <source>
        <dbReference type="ARBA" id="ARBA00022741"/>
    </source>
</evidence>
<evidence type="ECO:0000256" key="20">
    <source>
        <dbReference type="ARBA" id="ARBA00023268"/>
    </source>
</evidence>
<evidence type="ECO:0000256" key="16">
    <source>
        <dbReference type="ARBA" id="ARBA00022918"/>
    </source>
</evidence>
<keyword evidence="13" id="KW-0460">Magnesium</keyword>
<keyword evidence="10" id="KW-0255">Endonuclease</keyword>
<evidence type="ECO:0000256" key="6">
    <source>
        <dbReference type="ARBA" id="ARBA00022722"/>
    </source>
</evidence>
<dbReference type="PANTHER" id="PTHR42648:SF11">
    <property type="entry name" value="TRANSPOSON TY4-P GAG-POL POLYPROTEIN"/>
    <property type="match status" value="1"/>
</dbReference>
<dbReference type="InterPro" id="IPR054722">
    <property type="entry name" value="PolX-like_BBD"/>
</dbReference>
<dbReference type="GO" id="GO:0004519">
    <property type="term" value="F:endonuclease activity"/>
    <property type="evidence" value="ECO:0007669"/>
    <property type="project" value="UniProtKB-KW"/>
</dbReference>
<feature type="domain" description="Integrase catalytic" evidence="24">
    <location>
        <begin position="320"/>
        <end position="486"/>
    </location>
</feature>
<dbReference type="GO" id="GO:0005524">
    <property type="term" value="F:ATP binding"/>
    <property type="evidence" value="ECO:0007669"/>
    <property type="project" value="UniProtKB-KW"/>
</dbReference>
<dbReference type="Pfam" id="PF22936">
    <property type="entry name" value="Pol_BBD"/>
    <property type="match status" value="1"/>
</dbReference>
<gene>
    <name evidence="25" type="ORF">O181_075530</name>
</gene>
<keyword evidence="17" id="KW-0239">DNA-directed DNA polymerase</keyword>
<name>A0A9Q3F6U4_9BASI</name>
<dbReference type="PROSITE" id="PS50994">
    <property type="entry name" value="INTEGRASE"/>
    <property type="match status" value="1"/>
</dbReference>
<keyword evidence="11" id="KW-0378">Hydrolase</keyword>
<evidence type="ECO:0000259" key="24">
    <source>
        <dbReference type="PROSITE" id="PS50994"/>
    </source>
</evidence>
<evidence type="ECO:0000256" key="18">
    <source>
        <dbReference type="ARBA" id="ARBA00023113"/>
    </source>
</evidence>
<evidence type="ECO:0000256" key="23">
    <source>
        <dbReference type="SAM" id="MobiDB-lite"/>
    </source>
</evidence>
<dbReference type="OrthoDB" id="3243429at2759"/>
<dbReference type="Proteomes" id="UP000765509">
    <property type="component" value="Unassembled WGS sequence"/>
</dbReference>
<dbReference type="InterPro" id="IPR012337">
    <property type="entry name" value="RNaseH-like_sf"/>
</dbReference>
<comment type="caution">
    <text evidence="25">The sequence shown here is derived from an EMBL/GenBank/DDBJ whole genome shotgun (WGS) entry which is preliminary data.</text>
</comment>
<dbReference type="Pfam" id="PF00665">
    <property type="entry name" value="rve"/>
    <property type="match status" value="1"/>
</dbReference>
<dbReference type="AlphaFoldDB" id="A0A9Q3F6U4"/>
<evidence type="ECO:0000256" key="3">
    <source>
        <dbReference type="ARBA" id="ARBA00022612"/>
    </source>
</evidence>
<keyword evidence="8" id="KW-0547">Nucleotide-binding</keyword>
<dbReference type="Gene3D" id="3.30.420.10">
    <property type="entry name" value="Ribonuclease H-like superfamily/Ribonuclease H"/>
    <property type="match status" value="1"/>
</dbReference>
<dbReference type="InterPro" id="IPR013103">
    <property type="entry name" value="RVT_2"/>
</dbReference>
<evidence type="ECO:0000256" key="5">
    <source>
        <dbReference type="ARBA" id="ARBA00022695"/>
    </source>
</evidence>
<keyword evidence="4" id="KW-0645">Protease</keyword>
<proteinExistence type="predicted"/>
<dbReference type="GO" id="GO:0006310">
    <property type="term" value="P:DNA recombination"/>
    <property type="evidence" value="ECO:0007669"/>
    <property type="project" value="UniProtKB-KW"/>
</dbReference>
<evidence type="ECO:0000256" key="17">
    <source>
        <dbReference type="ARBA" id="ARBA00022932"/>
    </source>
</evidence>
<evidence type="ECO:0000256" key="9">
    <source>
        <dbReference type="ARBA" id="ARBA00022750"/>
    </source>
</evidence>
<dbReference type="Pfam" id="PF07727">
    <property type="entry name" value="RVT_2"/>
    <property type="match status" value="1"/>
</dbReference>
<evidence type="ECO:0000256" key="4">
    <source>
        <dbReference type="ARBA" id="ARBA00022670"/>
    </source>
</evidence>
<accession>A0A9Q3F6U4</accession>
<keyword evidence="19" id="KW-0233">DNA recombination</keyword>
<keyword evidence="16" id="KW-0695">RNA-directed DNA polymerase</keyword>
<evidence type="ECO:0000256" key="12">
    <source>
        <dbReference type="ARBA" id="ARBA00022840"/>
    </source>
</evidence>
<evidence type="ECO:0000256" key="19">
    <source>
        <dbReference type="ARBA" id="ARBA00023172"/>
    </source>
</evidence>
<evidence type="ECO:0000256" key="2">
    <source>
        <dbReference type="ARBA" id="ARBA00022578"/>
    </source>
</evidence>
<evidence type="ECO:0000256" key="21">
    <source>
        <dbReference type="ARBA" id="ARBA00048173"/>
    </source>
</evidence>
<dbReference type="SUPFAM" id="SSF56672">
    <property type="entry name" value="DNA/RNA polymerases"/>
    <property type="match status" value="1"/>
</dbReference>
<keyword evidence="7" id="KW-0479">Metal-binding</keyword>
<evidence type="ECO:0000256" key="22">
    <source>
        <dbReference type="ARBA" id="ARBA00049244"/>
    </source>
</evidence>
<keyword evidence="3" id="KW-1188">Viral release from host cell</keyword>
<dbReference type="GO" id="GO:0032196">
    <property type="term" value="P:transposition"/>
    <property type="evidence" value="ECO:0007669"/>
    <property type="project" value="UniProtKB-KW"/>
</dbReference>
<keyword evidence="12" id="KW-0067">ATP-binding</keyword>
<feature type="region of interest" description="Disordered" evidence="23">
    <location>
        <begin position="107"/>
        <end position="129"/>
    </location>
</feature>
<dbReference type="InterPro" id="IPR036397">
    <property type="entry name" value="RNaseH_sf"/>
</dbReference>
<keyword evidence="18" id="KW-0917">Virion maturation</keyword>
<dbReference type="InterPro" id="IPR039537">
    <property type="entry name" value="Retrotran_Ty1/copia-like"/>
</dbReference>
<keyword evidence="15" id="KW-0229">DNA integration</keyword>
<evidence type="ECO:0000256" key="15">
    <source>
        <dbReference type="ARBA" id="ARBA00022908"/>
    </source>
</evidence>
<comment type="catalytic activity">
    <reaction evidence="21">
        <text>DNA(n) + a 2'-deoxyribonucleoside 5'-triphosphate = DNA(n+1) + diphosphate</text>
        <dbReference type="Rhea" id="RHEA:22508"/>
        <dbReference type="Rhea" id="RHEA-COMP:17339"/>
        <dbReference type="Rhea" id="RHEA-COMP:17340"/>
        <dbReference type="ChEBI" id="CHEBI:33019"/>
        <dbReference type="ChEBI" id="CHEBI:61560"/>
        <dbReference type="ChEBI" id="CHEBI:173112"/>
        <dbReference type="EC" id="2.7.7.49"/>
    </reaction>
</comment>
<dbReference type="GO" id="GO:0006508">
    <property type="term" value="P:proteolysis"/>
    <property type="evidence" value="ECO:0007669"/>
    <property type="project" value="UniProtKB-KW"/>
</dbReference>
<dbReference type="CDD" id="cd09272">
    <property type="entry name" value="RNase_HI_RT_Ty1"/>
    <property type="match status" value="1"/>
</dbReference>
<keyword evidence="9" id="KW-0064">Aspartyl protease</keyword>
<evidence type="ECO:0000256" key="10">
    <source>
        <dbReference type="ARBA" id="ARBA00022759"/>
    </source>
</evidence>
<protein>
    <recommendedName>
        <fullName evidence="24">Integrase catalytic domain-containing protein</fullName>
    </recommendedName>
</protein>